<feature type="compositionally biased region" description="Polar residues" evidence="1">
    <location>
        <begin position="427"/>
        <end position="436"/>
    </location>
</feature>
<feature type="compositionally biased region" description="Low complexity" evidence="1">
    <location>
        <begin position="332"/>
        <end position="349"/>
    </location>
</feature>
<feature type="compositionally biased region" description="Basic and acidic residues" evidence="1">
    <location>
        <begin position="362"/>
        <end position="379"/>
    </location>
</feature>
<feature type="compositionally biased region" description="Polar residues" evidence="1">
    <location>
        <begin position="519"/>
        <end position="529"/>
    </location>
</feature>
<evidence type="ECO:0000313" key="2">
    <source>
        <dbReference type="EMBL" id="KAL2833235.1"/>
    </source>
</evidence>
<feature type="region of interest" description="Disordered" evidence="1">
    <location>
        <begin position="499"/>
        <end position="529"/>
    </location>
</feature>
<keyword evidence="3" id="KW-1185">Reference proteome</keyword>
<feature type="region of interest" description="Disordered" evidence="1">
    <location>
        <begin position="332"/>
        <end position="396"/>
    </location>
</feature>
<comment type="caution">
    <text evidence="2">The sequence shown here is derived from an EMBL/GenBank/DDBJ whole genome shotgun (WGS) entry which is preliminary data.</text>
</comment>
<feature type="region of interest" description="Disordered" evidence="1">
    <location>
        <begin position="1"/>
        <end position="42"/>
    </location>
</feature>
<reference evidence="2 3" key="1">
    <citation type="submission" date="2024-07" db="EMBL/GenBank/DDBJ databases">
        <title>Section-level genome sequencing and comparative genomics of Aspergillus sections Usti and Cavernicolus.</title>
        <authorList>
            <consortium name="Lawrence Berkeley National Laboratory"/>
            <person name="Nybo J.L."/>
            <person name="Vesth T.C."/>
            <person name="Theobald S."/>
            <person name="Frisvad J.C."/>
            <person name="Larsen T.O."/>
            <person name="Kjaerboelling I."/>
            <person name="Rothschild-Mancinelli K."/>
            <person name="Lyhne E.K."/>
            <person name="Kogle M.E."/>
            <person name="Barry K."/>
            <person name="Clum A."/>
            <person name="Na H."/>
            <person name="Ledsgaard L."/>
            <person name="Lin J."/>
            <person name="Lipzen A."/>
            <person name="Kuo A."/>
            <person name="Riley R."/>
            <person name="Mondo S."/>
            <person name="LaButti K."/>
            <person name="Haridas S."/>
            <person name="Pangalinan J."/>
            <person name="Salamov A.A."/>
            <person name="Simmons B.A."/>
            <person name="Magnuson J.K."/>
            <person name="Chen J."/>
            <person name="Drula E."/>
            <person name="Henrissat B."/>
            <person name="Wiebenga A."/>
            <person name="Lubbers R.J."/>
            <person name="Gomes A.C."/>
            <person name="Makela M.R."/>
            <person name="Stajich J."/>
            <person name="Grigoriev I.V."/>
            <person name="Mortensen U.H."/>
            <person name="De vries R.P."/>
            <person name="Baker S.E."/>
            <person name="Andersen M.R."/>
        </authorList>
    </citation>
    <scope>NUCLEOTIDE SEQUENCE [LARGE SCALE GENOMIC DNA]</scope>
    <source>
        <strain evidence="2 3">CBS 600.67</strain>
    </source>
</reference>
<gene>
    <name evidence="2" type="ORF">BDW59DRAFT_156740</name>
</gene>
<evidence type="ECO:0000313" key="3">
    <source>
        <dbReference type="Proteomes" id="UP001610335"/>
    </source>
</evidence>
<feature type="region of interest" description="Disordered" evidence="1">
    <location>
        <begin position="418"/>
        <end position="464"/>
    </location>
</feature>
<proteinExistence type="predicted"/>
<protein>
    <submittedName>
        <fullName evidence="2">Uncharacterized protein</fullName>
    </submittedName>
</protein>
<feature type="compositionally biased region" description="Polar residues" evidence="1">
    <location>
        <begin position="381"/>
        <end position="392"/>
    </location>
</feature>
<feature type="compositionally biased region" description="Basic and acidic residues" evidence="1">
    <location>
        <begin position="499"/>
        <end position="514"/>
    </location>
</feature>
<accession>A0ABR4IZU0</accession>
<evidence type="ECO:0000256" key="1">
    <source>
        <dbReference type="SAM" id="MobiDB-lite"/>
    </source>
</evidence>
<feature type="compositionally biased region" description="Pro residues" evidence="1">
    <location>
        <begin position="448"/>
        <end position="460"/>
    </location>
</feature>
<sequence>MERSPDSPKLSFTSAGTEVELRSELTDEEQINAPKHPIPQLQGPFEESINEASQGAYQDWVVDLDAQSRRRDLLRNPQYERLCGRRWRQRAGERYHPFWKLAAQMSFALHLLVNGKAKSNAAVLRILQAHVDEMDGFVSRTTEDFLIIQIDLQTRIQYLSLPLENLDVFDEMLVDRAFRLAMIDYNEKIELAIERFTMAIDDALKDIQKGKEAIGGLWQYLRQSAKGNTPMTCSLIAIYNSMLANTEGWNSAFSKLRRKGVALQYAIKQLGRAITEMQRRVGVASRRDVVSFVQSPHPTVRAKSFKGLFNRGVSVYNPGPLAIEKPLPCDPALSKASKSRSRPSSSNKSRLAHQKSVPNLRATRESENCRRNEASDRARSVNGTPSRGSDSGSILPRIQKTISRRLSKAKLPTKVTVEEVAEEAPQRPSTSASRTLKSFRKSRYGLPQEPPQEPPPPPPNRMKRPVTANALARRETMKDQLLQYFKSDRVVDAWESITEKEKKPARSNSRKDGLWSKFQPKSSSVQPDEMQTNLYQTDIQKQMTWLEETKNLNIYSLKPKHVTAPRVHTITDHMSVQQQLEGEDSHYNGDGYSKTLEVEESIITALPTFPLPPIGYRLTIPPTSS</sequence>
<dbReference type="EMBL" id="JBFXLS010000004">
    <property type="protein sequence ID" value="KAL2833235.1"/>
    <property type="molecule type" value="Genomic_DNA"/>
</dbReference>
<dbReference type="Proteomes" id="UP001610335">
    <property type="component" value="Unassembled WGS sequence"/>
</dbReference>
<name>A0ABR4IZU0_9EURO</name>
<organism evidence="2 3">
    <name type="scientific">Aspergillus cavernicola</name>
    <dbReference type="NCBI Taxonomy" id="176166"/>
    <lineage>
        <taxon>Eukaryota</taxon>
        <taxon>Fungi</taxon>
        <taxon>Dikarya</taxon>
        <taxon>Ascomycota</taxon>
        <taxon>Pezizomycotina</taxon>
        <taxon>Eurotiomycetes</taxon>
        <taxon>Eurotiomycetidae</taxon>
        <taxon>Eurotiales</taxon>
        <taxon>Aspergillaceae</taxon>
        <taxon>Aspergillus</taxon>
        <taxon>Aspergillus subgen. Nidulantes</taxon>
    </lineage>
</organism>